<gene>
    <name evidence="1" type="ORF">QLX08_008344</name>
</gene>
<proteinExistence type="predicted"/>
<organism evidence="1 2">
    <name type="scientific">Tetragonisca angustula</name>
    <dbReference type="NCBI Taxonomy" id="166442"/>
    <lineage>
        <taxon>Eukaryota</taxon>
        <taxon>Metazoa</taxon>
        <taxon>Ecdysozoa</taxon>
        <taxon>Arthropoda</taxon>
        <taxon>Hexapoda</taxon>
        <taxon>Insecta</taxon>
        <taxon>Pterygota</taxon>
        <taxon>Neoptera</taxon>
        <taxon>Endopterygota</taxon>
        <taxon>Hymenoptera</taxon>
        <taxon>Apocrita</taxon>
        <taxon>Aculeata</taxon>
        <taxon>Apoidea</taxon>
        <taxon>Anthophila</taxon>
        <taxon>Apidae</taxon>
        <taxon>Tetragonisca</taxon>
    </lineage>
</organism>
<dbReference type="EMBL" id="JAWNGG020000177">
    <property type="protein sequence ID" value="KAK9298261.1"/>
    <property type="molecule type" value="Genomic_DNA"/>
</dbReference>
<evidence type="ECO:0000313" key="1">
    <source>
        <dbReference type="EMBL" id="KAK9298261.1"/>
    </source>
</evidence>
<reference evidence="1 2" key="1">
    <citation type="submission" date="2024-05" db="EMBL/GenBank/DDBJ databases">
        <title>The nuclear and mitochondrial genome assemblies of Tetragonisca angustula (Apidae: Meliponini), a tiny yet remarkable pollinator in the Neotropics.</title>
        <authorList>
            <person name="Ferrari R."/>
            <person name="Ricardo P.C."/>
            <person name="Dias F.C."/>
            <person name="Araujo N.S."/>
            <person name="Soares D.O."/>
            <person name="Zhou Q.-S."/>
            <person name="Zhu C.-D."/>
            <person name="Coutinho L."/>
            <person name="Airas M.C."/>
            <person name="Batista T.M."/>
        </authorList>
    </citation>
    <scope>NUCLEOTIDE SEQUENCE [LARGE SCALE GENOMIC DNA]</scope>
    <source>
        <strain evidence="1">ASF017062</strain>
        <tissue evidence="1">Abdomen</tissue>
    </source>
</reference>
<comment type="caution">
    <text evidence="1">The sequence shown here is derived from an EMBL/GenBank/DDBJ whole genome shotgun (WGS) entry which is preliminary data.</text>
</comment>
<keyword evidence="2" id="KW-1185">Reference proteome</keyword>
<evidence type="ECO:0000313" key="2">
    <source>
        <dbReference type="Proteomes" id="UP001432146"/>
    </source>
</evidence>
<name>A0AAW0ZLE5_9HYME</name>
<sequence>MKKMLTCEFSQTMDAHKVHKELSRRNKKLSETYYEYIYQIFEIAKEVEDSAIIKYIIDGIQDDEINKTVLYGAKNIHKLKEKFMLYTEGYEGEYESERQTS</sequence>
<accession>A0AAW0ZLE5</accession>
<dbReference type="Proteomes" id="UP001432146">
    <property type="component" value="Unassembled WGS sequence"/>
</dbReference>
<protein>
    <submittedName>
        <fullName evidence="1">Uncharacterized protein</fullName>
    </submittedName>
</protein>
<dbReference type="AlphaFoldDB" id="A0AAW0ZLE5"/>